<reference evidence="4" key="2">
    <citation type="submission" date="2023-06" db="EMBL/GenBank/DDBJ databases">
        <title>Identification and characterization of horizontal gene transfer across gut microbiota members of farm animals based on homology search.</title>
        <authorList>
            <person name="Zeman M."/>
            <person name="Kubasova T."/>
            <person name="Jahodarova E."/>
            <person name="Nykrynova M."/>
            <person name="Rychlik I."/>
        </authorList>
    </citation>
    <scope>NUCLEOTIDE SEQUENCE [LARGE SCALE GENOMIC DNA]</scope>
    <source>
        <strain evidence="4">ET340</strain>
    </source>
</reference>
<accession>A0ABT7UUJ9</accession>
<name>A0ABT7UUJ9_9FIRM</name>
<dbReference type="EMBL" id="JAUDCL010000046">
    <property type="protein sequence ID" value="MDM8202552.1"/>
    <property type="molecule type" value="Genomic_DNA"/>
</dbReference>
<evidence type="ECO:0000313" key="4">
    <source>
        <dbReference type="Proteomes" id="UP001529380"/>
    </source>
</evidence>
<comment type="caution">
    <text evidence="3">The sequence shown here is derived from an EMBL/GenBank/DDBJ whole genome shotgun (WGS) entry which is preliminary data.</text>
</comment>
<keyword evidence="2" id="KW-1133">Transmembrane helix</keyword>
<sequence>MIQLLIDLLTPIFTSMGVSTTDVQTYVNMLSGYIYTIIGLLAVAIIVMVAVHFLVKKGTRHVVRWSAGLAWVLAVAIIANIMCFGPLYNNLSPIMNTRAQVSDESIANSKAVIKEVGEEGMVLLENNGVLPLTDTTNLNVFGWASTNPIFGGTGSGSSDNSASVGILQSLTDAGISYSRKEDCRGTCSKNVIKDERWFSMQLQPKSCL</sequence>
<gene>
    <name evidence="3" type="ORF">QUW08_14800</name>
</gene>
<reference evidence="3 4" key="1">
    <citation type="submission" date="2023-06" db="EMBL/GenBank/DDBJ databases">
        <title>Identification and characterization of horizontal gene transfer across gut microbiota members of farm animals based on homology search.</title>
        <authorList>
            <person name="Schwarzerova J."/>
            <person name="Nykrynova M."/>
            <person name="Jureckova K."/>
            <person name="Cejkova D."/>
            <person name="Rychlik I."/>
        </authorList>
    </citation>
    <scope>NUCLEOTIDE SEQUENCE [LARGE SCALE GENOMIC DNA]</scope>
    <source>
        <strain evidence="3 4">ET340</strain>
    </source>
</reference>
<keyword evidence="2" id="KW-0472">Membrane</keyword>
<feature type="transmembrane region" description="Helical" evidence="2">
    <location>
        <begin position="33"/>
        <end position="55"/>
    </location>
</feature>
<proteinExistence type="predicted"/>
<dbReference type="Proteomes" id="UP001529380">
    <property type="component" value="Unassembled WGS sequence"/>
</dbReference>
<evidence type="ECO:0000256" key="1">
    <source>
        <dbReference type="ARBA" id="ARBA00022801"/>
    </source>
</evidence>
<dbReference type="Gene3D" id="3.40.50.1700">
    <property type="entry name" value="Glycoside hydrolase family 3 C-terminal domain"/>
    <property type="match status" value="1"/>
</dbReference>
<protein>
    <submittedName>
        <fullName evidence="3">Uncharacterized protein</fullName>
    </submittedName>
</protein>
<keyword evidence="1" id="KW-0378">Hydrolase</keyword>
<evidence type="ECO:0000313" key="3">
    <source>
        <dbReference type="EMBL" id="MDM8202552.1"/>
    </source>
</evidence>
<reference evidence="3 4" key="3">
    <citation type="submission" date="2023-06" db="EMBL/GenBank/DDBJ databases">
        <authorList>
            <person name="Zeman M."/>
            <person name="Kubasova T."/>
            <person name="Jahodarova E."/>
            <person name="Nykrynova M."/>
            <person name="Rychlik I."/>
        </authorList>
    </citation>
    <scope>NUCLEOTIDE SEQUENCE [LARGE SCALE GENOMIC DNA]</scope>
    <source>
        <strain evidence="3 4">ET340</strain>
    </source>
</reference>
<dbReference type="InterPro" id="IPR036881">
    <property type="entry name" value="Glyco_hydro_3_C_sf"/>
</dbReference>
<evidence type="ECO:0000256" key="2">
    <source>
        <dbReference type="SAM" id="Phobius"/>
    </source>
</evidence>
<feature type="transmembrane region" description="Helical" evidence="2">
    <location>
        <begin position="67"/>
        <end position="88"/>
    </location>
</feature>
<keyword evidence="4" id="KW-1185">Reference proteome</keyword>
<organism evidence="3 4">
    <name type="scientific">Allofournierella massiliensis</name>
    <dbReference type="NCBI Taxonomy" id="1650663"/>
    <lineage>
        <taxon>Bacteria</taxon>
        <taxon>Bacillati</taxon>
        <taxon>Bacillota</taxon>
        <taxon>Clostridia</taxon>
        <taxon>Eubacteriales</taxon>
        <taxon>Oscillospiraceae</taxon>
        <taxon>Allofournierella</taxon>
    </lineage>
</organism>
<keyword evidence="2" id="KW-0812">Transmembrane</keyword>
<dbReference type="RefSeq" id="WP_289600797.1">
    <property type="nucleotide sequence ID" value="NZ_JAUDCL010000046.1"/>
</dbReference>